<dbReference type="InterPro" id="IPR036866">
    <property type="entry name" value="RibonucZ/Hydroxyglut_hydro"/>
</dbReference>
<dbReference type="Gene3D" id="3.60.15.10">
    <property type="entry name" value="Ribonuclease Z/Hydroxyacylglutathione hydrolase-like"/>
    <property type="match status" value="1"/>
</dbReference>
<organism evidence="3 4">
    <name type="scientific">Arenibacter aquaticus</name>
    <dbReference type="NCBI Taxonomy" id="2489054"/>
    <lineage>
        <taxon>Bacteria</taxon>
        <taxon>Pseudomonadati</taxon>
        <taxon>Bacteroidota</taxon>
        <taxon>Flavobacteriia</taxon>
        <taxon>Flavobacteriales</taxon>
        <taxon>Flavobacteriaceae</taxon>
        <taxon>Arenibacter</taxon>
    </lineage>
</organism>
<dbReference type="PANTHER" id="PTHR42663">
    <property type="entry name" value="HYDROLASE C777.06C-RELATED-RELATED"/>
    <property type="match status" value="1"/>
</dbReference>
<name>A0A3S0CL48_9FLAO</name>
<dbReference type="EMBL" id="RQPJ01000021">
    <property type="protein sequence ID" value="RTE52277.1"/>
    <property type="molecule type" value="Genomic_DNA"/>
</dbReference>
<reference evidence="3 4" key="1">
    <citation type="submission" date="2018-11" db="EMBL/GenBank/DDBJ databases">
        <title>Arenibacter aquaticus sp.nov., a marine bacterium isolated from surface seawater in the South China Sea.</title>
        <authorList>
            <person name="Guo J."/>
            <person name="Sun J."/>
        </authorList>
    </citation>
    <scope>NUCLEOTIDE SEQUENCE [LARGE SCALE GENOMIC DNA]</scope>
    <source>
        <strain evidence="3 4">GUO666</strain>
    </source>
</reference>
<evidence type="ECO:0000256" key="1">
    <source>
        <dbReference type="SAM" id="SignalP"/>
    </source>
</evidence>
<evidence type="ECO:0000313" key="3">
    <source>
        <dbReference type="EMBL" id="RTE52277.1"/>
    </source>
</evidence>
<feature type="signal peptide" evidence="1">
    <location>
        <begin position="1"/>
        <end position="17"/>
    </location>
</feature>
<dbReference type="Proteomes" id="UP000267585">
    <property type="component" value="Unassembled WGS sequence"/>
</dbReference>
<dbReference type="OrthoDB" id="9800940at2"/>
<dbReference type="RefSeq" id="WP_126163963.1">
    <property type="nucleotide sequence ID" value="NZ_RQPJ01000021.1"/>
</dbReference>
<evidence type="ECO:0000313" key="4">
    <source>
        <dbReference type="Proteomes" id="UP000267585"/>
    </source>
</evidence>
<proteinExistence type="predicted"/>
<gene>
    <name evidence="3" type="ORF">EHW67_19030</name>
</gene>
<dbReference type="Pfam" id="PF12706">
    <property type="entry name" value="Lactamase_B_2"/>
    <property type="match status" value="1"/>
</dbReference>
<feature type="domain" description="Metallo-beta-lactamase" evidence="2">
    <location>
        <begin position="89"/>
        <end position="291"/>
    </location>
</feature>
<dbReference type="PROSITE" id="PS51257">
    <property type="entry name" value="PROKAR_LIPOPROTEIN"/>
    <property type="match status" value="1"/>
</dbReference>
<keyword evidence="1" id="KW-0732">Signal</keyword>
<sequence>MKLYYIFLVIFSLYSCADNQSSKKTSKLKTNQLLHKNSTSLIVLGTIQDAGAPHIGCKKECCSDLFINPDKDKQVVSLGLVDNHYSKKYLFEATPNISRQMKSLQMDSIQNKNEMVNGIFLTHAHIGHYAGLMYLGKEATNANNVKVFAMPKMKTYLETNGPWSQLVSNNNISLTQLKNEESINLTKNAIVTPFLVPHRDEYSETVGYKIKGPNKSALFIPDIDKWNKWDKNIIEEIKKVDYAFLDATFYSGKEIDNRDISQIPHPFIIESMEMFKTLDSNERKKVIFIHFNHTNPVINPNSDEFKYVLDQGFNIARINDVFDL</sequence>
<evidence type="ECO:0000259" key="2">
    <source>
        <dbReference type="Pfam" id="PF12706"/>
    </source>
</evidence>
<dbReference type="AlphaFoldDB" id="A0A3S0CL48"/>
<keyword evidence="4" id="KW-1185">Reference proteome</keyword>
<dbReference type="PANTHER" id="PTHR42663:SF6">
    <property type="entry name" value="HYDROLASE C777.06C-RELATED"/>
    <property type="match status" value="1"/>
</dbReference>
<dbReference type="SUPFAM" id="SSF56281">
    <property type="entry name" value="Metallo-hydrolase/oxidoreductase"/>
    <property type="match status" value="1"/>
</dbReference>
<dbReference type="InterPro" id="IPR001279">
    <property type="entry name" value="Metallo-B-lactamas"/>
</dbReference>
<dbReference type="GO" id="GO:0016787">
    <property type="term" value="F:hydrolase activity"/>
    <property type="evidence" value="ECO:0007669"/>
    <property type="project" value="UniProtKB-KW"/>
</dbReference>
<comment type="caution">
    <text evidence="3">The sequence shown here is derived from an EMBL/GenBank/DDBJ whole genome shotgun (WGS) entry which is preliminary data.</text>
</comment>
<keyword evidence="3" id="KW-0378">Hydrolase</keyword>
<feature type="chain" id="PRO_5018763213" evidence="1">
    <location>
        <begin position="18"/>
        <end position="324"/>
    </location>
</feature>
<accession>A0A3S0CL48</accession>
<protein>
    <submittedName>
        <fullName evidence="3">MBL fold metallo-hydrolase</fullName>
    </submittedName>
</protein>